<dbReference type="InterPro" id="IPR016054">
    <property type="entry name" value="LY6_UPA_recep-like"/>
</dbReference>
<dbReference type="EnsemblMetazoa" id="CJA14155.1">
    <property type="protein sequence ID" value="CJA14155.1"/>
    <property type="gene ID" value="WBGene00133359"/>
</dbReference>
<organism evidence="3 4">
    <name type="scientific">Caenorhabditis japonica</name>
    <dbReference type="NCBI Taxonomy" id="281687"/>
    <lineage>
        <taxon>Eukaryota</taxon>
        <taxon>Metazoa</taxon>
        <taxon>Ecdysozoa</taxon>
        <taxon>Nematoda</taxon>
        <taxon>Chromadorea</taxon>
        <taxon>Rhabditida</taxon>
        <taxon>Rhabditina</taxon>
        <taxon>Rhabditomorpha</taxon>
        <taxon>Rhabditoidea</taxon>
        <taxon>Rhabditidae</taxon>
        <taxon>Peloderinae</taxon>
        <taxon>Caenorhabditis</taxon>
    </lineage>
</organism>
<evidence type="ECO:0000256" key="1">
    <source>
        <dbReference type="SAM" id="SignalP"/>
    </source>
</evidence>
<reference evidence="3" key="2">
    <citation type="submission" date="2022-06" db="UniProtKB">
        <authorList>
            <consortium name="EnsemblMetazoa"/>
        </authorList>
    </citation>
    <scope>IDENTIFICATION</scope>
    <source>
        <strain evidence="3">DF5081</strain>
    </source>
</reference>
<evidence type="ECO:0000259" key="2">
    <source>
        <dbReference type="SMART" id="SM00134"/>
    </source>
</evidence>
<accession>A0A8R1HWU1</accession>
<proteinExistence type="predicted"/>
<feature type="domain" description="UPAR/Ly6" evidence="2">
    <location>
        <begin position="18"/>
        <end position="116"/>
    </location>
</feature>
<name>A0A8R1HWU1_CAEJA</name>
<evidence type="ECO:0000313" key="4">
    <source>
        <dbReference type="Proteomes" id="UP000005237"/>
    </source>
</evidence>
<sequence>MLILVPLLLLPSATLALVDCFSGFVGRMQASVEDSHFHINDTAMCSAMYCIKVILHSALDDDGIFQQGISSRCAYTGGDRQVCQKSEGKCQDISFYDGMKGNVSLEERKNATWHNQNFTYCSSHSVAAKKTSAIWQLKMN</sequence>
<feature type="signal peptide" evidence="1">
    <location>
        <begin position="1"/>
        <end position="16"/>
    </location>
</feature>
<dbReference type="SMART" id="SM00134">
    <property type="entry name" value="LU"/>
    <property type="match status" value="1"/>
</dbReference>
<evidence type="ECO:0000313" key="3">
    <source>
        <dbReference type="EnsemblMetazoa" id="CJA14155.1"/>
    </source>
</evidence>
<keyword evidence="1" id="KW-0732">Signal</keyword>
<dbReference type="Proteomes" id="UP000005237">
    <property type="component" value="Unassembled WGS sequence"/>
</dbReference>
<reference evidence="4" key="1">
    <citation type="submission" date="2010-08" db="EMBL/GenBank/DDBJ databases">
        <authorList>
            <consortium name="Caenorhabditis japonica Sequencing Consortium"/>
            <person name="Wilson R.K."/>
        </authorList>
    </citation>
    <scope>NUCLEOTIDE SEQUENCE [LARGE SCALE GENOMIC DNA]</scope>
    <source>
        <strain evidence="4">DF5081</strain>
    </source>
</reference>
<dbReference type="AlphaFoldDB" id="A0A8R1HWU1"/>
<keyword evidence="4" id="KW-1185">Reference proteome</keyword>
<feature type="chain" id="PRO_5035853554" evidence="1">
    <location>
        <begin position="17"/>
        <end position="140"/>
    </location>
</feature>
<protein>
    <submittedName>
        <fullName evidence="3">UPAR/Ly6 domain-containing protein</fullName>
    </submittedName>
</protein>